<name>Q67UL0_ORYSJ</name>
<gene>
    <name evidence="1" type="primary">P0479H10.19</name>
</gene>
<dbReference type="EMBL" id="AP005522">
    <property type="protein sequence ID" value="BAD38159.1"/>
    <property type="molecule type" value="Genomic_DNA"/>
</dbReference>
<evidence type="ECO:0000313" key="2">
    <source>
        <dbReference type="Proteomes" id="UP000000763"/>
    </source>
</evidence>
<sequence>MGTFIYASNPNDGQRFQQQPYPVRVAFFSYDDPAALAGRPPQPAERIKLRRHDRSMLQAVALGSDSIRIEKRFS</sequence>
<reference evidence="2" key="2">
    <citation type="journal article" date="2008" name="Nucleic Acids Res.">
        <title>The rice annotation project database (RAP-DB): 2008 update.</title>
        <authorList>
            <consortium name="The rice annotation project (RAP)"/>
        </authorList>
    </citation>
    <scope>GENOME REANNOTATION</scope>
    <source>
        <strain evidence="2">cv. Nipponbare</strain>
    </source>
</reference>
<protein>
    <submittedName>
        <fullName evidence="1">Uncharacterized protein</fullName>
    </submittedName>
</protein>
<reference evidence="2" key="1">
    <citation type="journal article" date="2005" name="Nature">
        <title>The map-based sequence of the rice genome.</title>
        <authorList>
            <consortium name="International rice genome sequencing project (IRGSP)"/>
            <person name="Matsumoto T."/>
            <person name="Wu J."/>
            <person name="Kanamori H."/>
            <person name="Katayose Y."/>
            <person name="Fujisawa M."/>
            <person name="Namiki N."/>
            <person name="Mizuno H."/>
            <person name="Yamamoto K."/>
            <person name="Antonio B.A."/>
            <person name="Baba T."/>
            <person name="Sakata K."/>
            <person name="Nagamura Y."/>
            <person name="Aoki H."/>
            <person name="Arikawa K."/>
            <person name="Arita K."/>
            <person name="Bito T."/>
            <person name="Chiden Y."/>
            <person name="Fujitsuka N."/>
            <person name="Fukunaka R."/>
            <person name="Hamada M."/>
            <person name="Harada C."/>
            <person name="Hayashi A."/>
            <person name="Hijishita S."/>
            <person name="Honda M."/>
            <person name="Hosokawa S."/>
            <person name="Ichikawa Y."/>
            <person name="Idonuma A."/>
            <person name="Iijima M."/>
            <person name="Ikeda M."/>
            <person name="Ikeno M."/>
            <person name="Ito K."/>
            <person name="Ito S."/>
            <person name="Ito T."/>
            <person name="Ito Y."/>
            <person name="Ito Y."/>
            <person name="Iwabuchi A."/>
            <person name="Kamiya K."/>
            <person name="Karasawa W."/>
            <person name="Kurita K."/>
            <person name="Katagiri S."/>
            <person name="Kikuta A."/>
            <person name="Kobayashi H."/>
            <person name="Kobayashi N."/>
            <person name="Machita K."/>
            <person name="Maehara T."/>
            <person name="Masukawa M."/>
            <person name="Mizubayashi T."/>
            <person name="Mukai Y."/>
            <person name="Nagasaki H."/>
            <person name="Nagata Y."/>
            <person name="Naito S."/>
            <person name="Nakashima M."/>
            <person name="Nakama Y."/>
            <person name="Nakamichi Y."/>
            <person name="Nakamura M."/>
            <person name="Meguro A."/>
            <person name="Negishi M."/>
            <person name="Ohta I."/>
            <person name="Ohta T."/>
            <person name="Okamoto M."/>
            <person name="Ono N."/>
            <person name="Saji S."/>
            <person name="Sakaguchi M."/>
            <person name="Sakai K."/>
            <person name="Shibata M."/>
            <person name="Shimokawa T."/>
            <person name="Song J."/>
            <person name="Takazaki Y."/>
            <person name="Terasawa K."/>
            <person name="Tsugane M."/>
            <person name="Tsuji K."/>
            <person name="Ueda S."/>
            <person name="Waki K."/>
            <person name="Yamagata H."/>
            <person name="Yamamoto M."/>
            <person name="Yamamoto S."/>
            <person name="Yamane H."/>
            <person name="Yoshiki S."/>
            <person name="Yoshihara R."/>
            <person name="Yukawa K."/>
            <person name="Zhong H."/>
            <person name="Yano M."/>
            <person name="Yuan Q."/>
            <person name="Ouyang S."/>
            <person name="Liu J."/>
            <person name="Jones K.M."/>
            <person name="Gansberger K."/>
            <person name="Moffat K."/>
            <person name="Hill J."/>
            <person name="Bera J."/>
            <person name="Fadrosh D."/>
            <person name="Jin S."/>
            <person name="Johri S."/>
            <person name="Kim M."/>
            <person name="Overton L."/>
            <person name="Reardon M."/>
            <person name="Tsitrin T."/>
            <person name="Vuong H."/>
            <person name="Weaver B."/>
            <person name="Ciecko A."/>
            <person name="Tallon L."/>
            <person name="Jackson J."/>
            <person name="Pai G."/>
            <person name="Aken S.V."/>
            <person name="Utterback T."/>
            <person name="Reidmuller S."/>
            <person name="Feldblyum T."/>
            <person name="Hsiao J."/>
            <person name="Zismann V."/>
            <person name="Iobst S."/>
            <person name="de Vazeille A.R."/>
            <person name="Buell C.R."/>
            <person name="Ying K."/>
            <person name="Li Y."/>
            <person name="Lu T."/>
            <person name="Huang Y."/>
            <person name="Zhao Q."/>
            <person name="Feng Q."/>
            <person name="Zhang L."/>
            <person name="Zhu J."/>
            <person name="Weng Q."/>
            <person name="Mu J."/>
            <person name="Lu Y."/>
            <person name="Fan D."/>
            <person name="Liu Y."/>
            <person name="Guan J."/>
            <person name="Zhang Y."/>
            <person name="Yu S."/>
            <person name="Liu X."/>
            <person name="Zhang Y."/>
            <person name="Hong G."/>
            <person name="Han B."/>
            <person name="Choisne N."/>
            <person name="Demange N."/>
            <person name="Orjeda G."/>
            <person name="Samain S."/>
            <person name="Cattolico L."/>
            <person name="Pelletier E."/>
            <person name="Couloux A."/>
            <person name="Segurens B."/>
            <person name="Wincker P."/>
            <person name="D'Hont A."/>
            <person name="Scarpelli C."/>
            <person name="Weissenbach J."/>
            <person name="Salanoubat M."/>
            <person name="Quetier F."/>
            <person name="Yu Y."/>
            <person name="Kim H.R."/>
            <person name="Rambo T."/>
            <person name="Currie J."/>
            <person name="Collura K."/>
            <person name="Luo M."/>
            <person name="Yang T."/>
            <person name="Ammiraju J.S.S."/>
            <person name="Engler F."/>
            <person name="Soderlund C."/>
            <person name="Wing R.A."/>
            <person name="Palmer L.E."/>
            <person name="de la Bastide M."/>
            <person name="Spiegel L."/>
            <person name="Nascimento L."/>
            <person name="Zutavern T."/>
            <person name="O'Shaughnessy A."/>
            <person name="Dike S."/>
            <person name="Dedhia N."/>
            <person name="Preston R."/>
            <person name="Balija V."/>
            <person name="McCombie W.R."/>
            <person name="Chow T."/>
            <person name="Chen H."/>
            <person name="Chung M."/>
            <person name="Chen C."/>
            <person name="Shaw J."/>
            <person name="Wu H."/>
            <person name="Hsiao K."/>
            <person name="Chao Y."/>
            <person name="Chu M."/>
            <person name="Cheng C."/>
            <person name="Hour A."/>
            <person name="Lee P."/>
            <person name="Lin S."/>
            <person name="Lin Y."/>
            <person name="Liou J."/>
            <person name="Liu S."/>
            <person name="Hsing Y."/>
            <person name="Raghuvanshi S."/>
            <person name="Mohanty A."/>
            <person name="Bharti A.K."/>
            <person name="Gaur A."/>
            <person name="Gupta V."/>
            <person name="Kumar D."/>
            <person name="Ravi V."/>
            <person name="Vij S."/>
            <person name="Kapur A."/>
            <person name="Khurana P."/>
            <person name="Khurana P."/>
            <person name="Khurana J.P."/>
            <person name="Tyagi A.K."/>
            <person name="Gaikwad K."/>
            <person name="Singh A."/>
            <person name="Dalal V."/>
            <person name="Srivastava S."/>
            <person name="Dixit A."/>
            <person name="Pal A.K."/>
            <person name="Ghazi I.A."/>
            <person name="Yadav M."/>
            <person name="Pandit A."/>
            <person name="Bhargava A."/>
            <person name="Sureshbabu K."/>
            <person name="Batra K."/>
            <person name="Sharma T.R."/>
            <person name="Mohapatra T."/>
            <person name="Singh N.K."/>
            <person name="Messing J."/>
            <person name="Nelson A.B."/>
            <person name="Fuks G."/>
            <person name="Kavchok S."/>
            <person name="Keizer G."/>
            <person name="Linton E."/>
            <person name="Llaca V."/>
            <person name="Song R."/>
            <person name="Tanyolac B."/>
            <person name="Young S."/>
            <person name="Ho-Il K."/>
            <person name="Hahn J.H."/>
            <person name="Sangsakoo G."/>
            <person name="Vanavichit A."/>
            <person name="de Mattos Luiz.A.T."/>
            <person name="Zimmer P.D."/>
            <person name="Malone G."/>
            <person name="Dellagostin O."/>
            <person name="de Oliveira A.C."/>
            <person name="Bevan M."/>
            <person name="Bancroft I."/>
            <person name="Minx P."/>
            <person name="Cordum H."/>
            <person name="Wilson R."/>
            <person name="Cheng Z."/>
            <person name="Jin W."/>
            <person name="Jiang J."/>
            <person name="Leong S.A."/>
            <person name="Iwama H."/>
            <person name="Gojobori T."/>
            <person name="Itoh T."/>
            <person name="Niimura Y."/>
            <person name="Fujii Y."/>
            <person name="Habara T."/>
            <person name="Sakai H."/>
            <person name="Sato Y."/>
            <person name="Wilson G."/>
            <person name="Kumar K."/>
            <person name="McCouch S."/>
            <person name="Juretic N."/>
            <person name="Hoen D."/>
            <person name="Wright S."/>
            <person name="Bruskiewich R."/>
            <person name="Bureau T."/>
            <person name="Miyao A."/>
            <person name="Hirochika H."/>
            <person name="Nishikawa T."/>
            <person name="Kadowaki K."/>
            <person name="Sugiura M."/>
            <person name="Burr B."/>
            <person name="Sasaki T."/>
        </authorList>
    </citation>
    <scope>NUCLEOTIDE SEQUENCE [LARGE SCALE GENOMIC DNA]</scope>
    <source>
        <strain evidence="2">cv. Nipponbare</strain>
    </source>
</reference>
<organism evidence="1 2">
    <name type="scientific">Oryza sativa subsp. japonica</name>
    <name type="common">Rice</name>
    <dbReference type="NCBI Taxonomy" id="39947"/>
    <lineage>
        <taxon>Eukaryota</taxon>
        <taxon>Viridiplantae</taxon>
        <taxon>Streptophyta</taxon>
        <taxon>Embryophyta</taxon>
        <taxon>Tracheophyta</taxon>
        <taxon>Spermatophyta</taxon>
        <taxon>Magnoliopsida</taxon>
        <taxon>Liliopsida</taxon>
        <taxon>Poales</taxon>
        <taxon>Poaceae</taxon>
        <taxon>BOP clade</taxon>
        <taxon>Oryzoideae</taxon>
        <taxon>Oryzeae</taxon>
        <taxon>Oryzinae</taxon>
        <taxon>Oryza</taxon>
        <taxon>Oryza sativa</taxon>
    </lineage>
</organism>
<evidence type="ECO:0000313" key="1">
    <source>
        <dbReference type="EMBL" id="BAD38159.1"/>
    </source>
</evidence>
<dbReference type="Proteomes" id="UP000000763">
    <property type="component" value="Chromosome 6"/>
</dbReference>
<accession>Q67UL0</accession>
<proteinExistence type="predicted"/>
<dbReference type="AlphaFoldDB" id="Q67UL0"/>